<dbReference type="STRING" id="34475.A0A4Y9YSQ7"/>
<dbReference type="PANTHER" id="PTHR10826">
    <property type="entry name" value="COMPLEMENT COMPONENT 1"/>
    <property type="match status" value="1"/>
</dbReference>
<name>A0A4Y9YSQ7_9APHY</name>
<dbReference type="GO" id="GO:0042256">
    <property type="term" value="P:cytosolic ribosome assembly"/>
    <property type="evidence" value="ECO:0007669"/>
    <property type="project" value="TreeGrafter"/>
</dbReference>
<dbReference type="SUPFAM" id="SSF54529">
    <property type="entry name" value="Mitochondrial glycoprotein MAM33-like"/>
    <property type="match status" value="1"/>
</dbReference>
<comment type="caution">
    <text evidence="2">The sequence shown here is derived from an EMBL/GenBank/DDBJ whole genome shotgun (WGS) entry which is preliminary data.</text>
</comment>
<gene>
    <name evidence="2" type="ORF">EVJ58_g2403</name>
</gene>
<protein>
    <recommendedName>
        <fullName evidence="4">Mitochondrial glyco protein</fullName>
    </recommendedName>
</protein>
<feature type="region of interest" description="Disordered" evidence="1">
    <location>
        <begin position="130"/>
        <end position="153"/>
    </location>
</feature>
<accession>A0A4Y9YSQ7</accession>
<evidence type="ECO:0000313" key="3">
    <source>
        <dbReference type="Proteomes" id="UP000298390"/>
    </source>
</evidence>
<dbReference type="Pfam" id="PF02330">
    <property type="entry name" value="MAM33"/>
    <property type="match status" value="1"/>
</dbReference>
<dbReference type="InterPro" id="IPR036561">
    <property type="entry name" value="MAM33_sf"/>
</dbReference>
<organism evidence="2 3">
    <name type="scientific">Rhodofomes roseus</name>
    <dbReference type="NCBI Taxonomy" id="34475"/>
    <lineage>
        <taxon>Eukaryota</taxon>
        <taxon>Fungi</taxon>
        <taxon>Dikarya</taxon>
        <taxon>Basidiomycota</taxon>
        <taxon>Agaricomycotina</taxon>
        <taxon>Agaricomycetes</taxon>
        <taxon>Polyporales</taxon>
        <taxon>Rhodofomes</taxon>
    </lineage>
</organism>
<sequence>MSAIRALRHVSLSSSRAFAVRARARSVSRAALPVFAARAGPVSSRAFSVSARRFGEGASDVALAQKLGEELQYEKDSASEAEPEFVRNFKAQGVWEIVDTPGNDEIALSRKFGNENIRLMFSVADIQSEQEADFEQGEEGEQAAEDTPVPSQPIRCSISVTKTGTNGAINVDALCQEGAFLVDNISFYSDAAVGTELTAEADWKRRGLYIGPQFDTLDVTVQEEFEQWLRERGITDNLSTFIPEYADYKEQKEYVGWLQQVKTFIEA</sequence>
<dbReference type="Gene3D" id="3.10.280.10">
    <property type="entry name" value="Mitochondrial glycoprotein"/>
    <property type="match status" value="1"/>
</dbReference>
<dbReference type="InterPro" id="IPR003428">
    <property type="entry name" value="MAM33"/>
</dbReference>
<dbReference type="EMBL" id="SEKV01000089">
    <property type="protein sequence ID" value="TFY64748.1"/>
    <property type="molecule type" value="Genomic_DNA"/>
</dbReference>
<evidence type="ECO:0008006" key="4">
    <source>
        <dbReference type="Google" id="ProtNLM"/>
    </source>
</evidence>
<dbReference type="PANTHER" id="PTHR10826:SF1">
    <property type="entry name" value="COMPLEMENT COMPONENT 1 Q SUBCOMPONENT-BINDING PROTEIN, MITOCHONDRIAL"/>
    <property type="match status" value="1"/>
</dbReference>
<dbReference type="GO" id="GO:0005759">
    <property type="term" value="C:mitochondrial matrix"/>
    <property type="evidence" value="ECO:0007669"/>
    <property type="project" value="InterPro"/>
</dbReference>
<evidence type="ECO:0000256" key="1">
    <source>
        <dbReference type="SAM" id="MobiDB-lite"/>
    </source>
</evidence>
<evidence type="ECO:0000313" key="2">
    <source>
        <dbReference type="EMBL" id="TFY64748.1"/>
    </source>
</evidence>
<dbReference type="Proteomes" id="UP000298390">
    <property type="component" value="Unassembled WGS sequence"/>
</dbReference>
<reference evidence="2 3" key="1">
    <citation type="submission" date="2019-01" db="EMBL/GenBank/DDBJ databases">
        <title>Genome sequencing of the rare red list fungi Fomitopsis rosea.</title>
        <authorList>
            <person name="Buettner E."/>
            <person name="Kellner H."/>
        </authorList>
    </citation>
    <scope>NUCLEOTIDE SEQUENCE [LARGE SCALE GENOMIC DNA]</scope>
    <source>
        <strain evidence="2 3">DSM 105464</strain>
    </source>
</reference>
<dbReference type="AlphaFoldDB" id="A0A4Y9YSQ7"/>
<proteinExistence type="predicted"/>
<feature type="compositionally biased region" description="Acidic residues" evidence="1">
    <location>
        <begin position="130"/>
        <end position="144"/>
    </location>
</feature>